<protein>
    <submittedName>
        <fullName evidence="1">Uncharacterized protein</fullName>
    </submittedName>
</protein>
<dbReference type="Proteomes" id="UP000241769">
    <property type="component" value="Unassembled WGS sequence"/>
</dbReference>
<name>A0A2P6NP36_9EUKA</name>
<proteinExistence type="predicted"/>
<evidence type="ECO:0000313" key="2">
    <source>
        <dbReference type="Proteomes" id="UP000241769"/>
    </source>
</evidence>
<keyword evidence="2" id="KW-1185">Reference proteome</keyword>
<dbReference type="AlphaFoldDB" id="A0A2P6NP36"/>
<sequence>MIGGVRVKIGARSPAIFLQDIRLHPRSTSHLNSLFKDRLVTYSTVVFFSKQKATKAERQKSPPNQLEYCRAALFHLQVLIAATSQPKDLLIFGGEGDVILSPILVHPSLNHKKQIDSQDTGTMRDASPKENEFQMRLHPRSTSHLNSLFKDQLVTSSTVVFFSKQKATKAERQKSPPLEYCRAALSHLRVLIAATSQPKDLLIFGGEGDVVLSPILVHPSLKHKK</sequence>
<evidence type="ECO:0000313" key="1">
    <source>
        <dbReference type="EMBL" id="PRP85710.1"/>
    </source>
</evidence>
<dbReference type="InParanoid" id="A0A2P6NP36"/>
<reference evidence="1 2" key="1">
    <citation type="journal article" date="2018" name="Genome Biol. Evol.">
        <title>Multiple Roots of Fruiting Body Formation in Amoebozoa.</title>
        <authorList>
            <person name="Hillmann F."/>
            <person name="Forbes G."/>
            <person name="Novohradska S."/>
            <person name="Ferling I."/>
            <person name="Riege K."/>
            <person name="Groth M."/>
            <person name="Westermann M."/>
            <person name="Marz M."/>
            <person name="Spaller T."/>
            <person name="Winckler T."/>
            <person name="Schaap P."/>
            <person name="Glockner G."/>
        </authorList>
    </citation>
    <scope>NUCLEOTIDE SEQUENCE [LARGE SCALE GENOMIC DNA]</scope>
    <source>
        <strain evidence="1 2">Jena</strain>
    </source>
</reference>
<dbReference type="EMBL" id="MDYQ01000040">
    <property type="protein sequence ID" value="PRP85710.1"/>
    <property type="molecule type" value="Genomic_DNA"/>
</dbReference>
<gene>
    <name evidence="1" type="ORF">PROFUN_06304</name>
</gene>
<accession>A0A2P6NP36</accession>
<comment type="caution">
    <text evidence="1">The sequence shown here is derived from an EMBL/GenBank/DDBJ whole genome shotgun (WGS) entry which is preliminary data.</text>
</comment>
<organism evidence="1 2">
    <name type="scientific">Planoprotostelium fungivorum</name>
    <dbReference type="NCBI Taxonomy" id="1890364"/>
    <lineage>
        <taxon>Eukaryota</taxon>
        <taxon>Amoebozoa</taxon>
        <taxon>Evosea</taxon>
        <taxon>Variosea</taxon>
        <taxon>Cavosteliida</taxon>
        <taxon>Cavosteliaceae</taxon>
        <taxon>Planoprotostelium</taxon>
    </lineage>
</organism>